<evidence type="ECO:0000313" key="3">
    <source>
        <dbReference type="Proteomes" id="UP001422759"/>
    </source>
</evidence>
<organism evidence="2 3">
    <name type="scientific">Kitasatospora kazusensis</name>
    <dbReference type="NCBI Taxonomy" id="407974"/>
    <lineage>
        <taxon>Bacteria</taxon>
        <taxon>Bacillati</taxon>
        <taxon>Actinomycetota</taxon>
        <taxon>Actinomycetes</taxon>
        <taxon>Kitasatosporales</taxon>
        <taxon>Streptomycetaceae</taxon>
        <taxon>Kitasatospora</taxon>
    </lineage>
</organism>
<reference evidence="3" key="1">
    <citation type="journal article" date="2019" name="Int. J. Syst. Evol. Microbiol.">
        <title>The Global Catalogue of Microorganisms (GCM) 10K type strain sequencing project: providing services to taxonomists for standard genome sequencing and annotation.</title>
        <authorList>
            <consortium name="The Broad Institute Genomics Platform"/>
            <consortium name="The Broad Institute Genome Sequencing Center for Infectious Disease"/>
            <person name="Wu L."/>
            <person name="Ma J."/>
        </authorList>
    </citation>
    <scope>NUCLEOTIDE SEQUENCE [LARGE SCALE GENOMIC DNA]</scope>
    <source>
        <strain evidence="3">JCM 14560</strain>
    </source>
</reference>
<comment type="caution">
    <text evidence="2">The sequence shown here is derived from an EMBL/GenBank/DDBJ whole genome shotgun (WGS) entry which is preliminary data.</text>
</comment>
<name>A0ABP4KBU1_9ACTN</name>
<protein>
    <submittedName>
        <fullName evidence="2">Uncharacterized protein</fullName>
    </submittedName>
</protein>
<evidence type="ECO:0000256" key="1">
    <source>
        <dbReference type="SAM" id="MobiDB-lite"/>
    </source>
</evidence>
<dbReference type="Proteomes" id="UP001422759">
    <property type="component" value="Unassembled WGS sequence"/>
</dbReference>
<sequence>MTAPGRPENTGPPQGGPGPGPSYALTGRYRAVRPRVGNGPGHPPAEPVETEVEFAYRPPSSWRLAGAGRVTVTELNHAPWETPGLGYPPGDWPWAFDPSPARLVVHGLTGLPAGPRTVREERPATELEIPGPDGSPLLLVLDDELGIVLSVHGPDGGYVEEITALRLYRTLPDDLFADPDDGAADLADQAELRRYERIRAHYRDRRLPVPAGSWPGPLGLPAPIDGDPDSGFLVLDLDVRPATDRPTGAQLVRQPLPDRPYRAGWAGSPATHLHRWRDAHWQWTLALTGHPLTPDRLAAVAAELAALS</sequence>
<feature type="region of interest" description="Disordered" evidence="1">
    <location>
        <begin position="1"/>
        <end position="51"/>
    </location>
</feature>
<gene>
    <name evidence="2" type="ORF">GCM10009760_62750</name>
</gene>
<evidence type="ECO:0000313" key="2">
    <source>
        <dbReference type="EMBL" id="GAA1500766.1"/>
    </source>
</evidence>
<accession>A0ABP4KBU1</accession>
<dbReference type="RefSeq" id="WP_344469660.1">
    <property type="nucleotide sequence ID" value="NZ_BAAANT010000075.1"/>
</dbReference>
<dbReference type="EMBL" id="BAAANT010000075">
    <property type="protein sequence ID" value="GAA1500766.1"/>
    <property type="molecule type" value="Genomic_DNA"/>
</dbReference>
<proteinExistence type="predicted"/>
<keyword evidence="3" id="KW-1185">Reference proteome</keyword>